<proteinExistence type="predicted"/>
<sequence length="194" mass="23571">MNEYISKKNEINNFEMNNRDNDDLFQNFMEQLEDIKNSEDEKVIDWLHQEVFNQHKVIEATLLIDCVDKFLRLEKIISNVKKDISNLNLEKNEKYFIELIQYFYDFYDKLSKNNIIKDSNRLIKTIIRNINEEDNKFEVLNDEGVKIQQKFNYNTGDDLKVTQTETIEVEKSKEFKHEREIKLKEKKFDLLEER</sequence>
<gene>
    <name evidence="1" type="ORF">JOC47_003002</name>
</gene>
<dbReference type="Proteomes" id="UP000774000">
    <property type="component" value="Unassembled WGS sequence"/>
</dbReference>
<protein>
    <submittedName>
        <fullName evidence="1">Uncharacterized protein</fullName>
    </submittedName>
</protein>
<keyword evidence="2" id="KW-1185">Reference proteome</keyword>
<evidence type="ECO:0000313" key="2">
    <source>
        <dbReference type="Proteomes" id="UP000774000"/>
    </source>
</evidence>
<organism evidence="1 2">
    <name type="scientific">Halanaerobacter jeridensis</name>
    <dbReference type="NCBI Taxonomy" id="706427"/>
    <lineage>
        <taxon>Bacteria</taxon>
        <taxon>Bacillati</taxon>
        <taxon>Bacillota</taxon>
        <taxon>Clostridia</taxon>
        <taxon>Halanaerobiales</taxon>
        <taxon>Halobacteroidaceae</taxon>
        <taxon>Halanaerobacter</taxon>
    </lineage>
</organism>
<evidence type="ECO:0000313" key="1">
    <source>
        <dbReference type="EMBL" id="MBM7558132.1"/>
    </source>
</evidence>
<dbReference type="EMBL" id="JAFBDQ010000028">
    <property type="protein sequence ID" value="MBM7558132.1"/>
    <property type="molecule type" value="Genomic_DNA"/>
</dbReference>
<accession>A0A938XR86</accession>
<name>A0A938XR86_9FIRM</name>
<comment type="caution">
    <text evidence="1">The sequence shown here is derived from an EMBL/GenBank/DDBJ whole genome shotgun (WGS) entry which is preliminary data.</text>
</comment>
<reference evidence="1" key="1">
    <citation type="submission" date="2021-01" db="EMBL/GenBank/DDBJ databases">
        <title>Genomic Encyclopedia of Type Strains, Phase IV (KMG-IV): sequencing the most valuable type-strain genomes for metagenomic binning, comparative biology and taxonomic classification.</title>
        <authorList>
            <person name="Goeker M."/>
        </authorList>
    </citation>
    <scope>NUCLEOTIDE SEQUENCE</scope>
    <source>
        <strain evidence="1">DSM 23230</strain>
    </source>
</reference>
<dbReference type="AlphaFoldDB" id="A0A938XR86"/>